<dbReference type="EMBL" id="UINC01102525">
    <property type="protein sequence ID" value="SVC64220.1"/>
    <property type="molecule type" value="Genomic_DNA"/>
</dbReference>
<organism evidence="3">
    <name type="scientific">marine metagenome</name>
    <dbReference type="NCBI Taxonomy" id="408172"/>
    <lineage>
        <taxon>unclassified sequences</taxon>
        <taxon>metagenomes</taxon>
        <taxon>ecological metagenomes</taxon>
    </lineage>
</organism>
<accession>A0A382NUA3</accession>
<dbReference type="Pfam" id="PF01344">
    <property type="entry name" value="Kelch_1"/>
    <property type="match status" value="1"/>
</dbReference>
<keyword evidence="2" id="KW-0677">Repeat</keyword>
<evidence type="ECO:0000313" key="3">
    <source>
        <dbReference type="EMBL" id="SVC64220.1"/>
    </source>
</evidence>
<dbReference type="SUPFAM" id="SSF117281">
    <property type="entry name" value="Kelch motif"/>
    <property type="match status" value="1"/>
</dbReference>
<dbReference type="InterPro" id="IPR015915">
    <property type="entry name" value="Kelch-typ_b-propeller"/>
</dbReference>
<dbReference type="AlphaFoldDB" id="A0A382NUA3"/>
<proteinExistence type="predicted"/>
<keyword evidence="1" id="KW-0880">Kelch repeat</keyword>
<dbReference type="PANTHER" id="PTHR24412">
    <property type="entry name" value="KELCH PROTEIN"/>
    <property type="match status" value="1"/>
</dbReference>
<evidence type="ECO:0000256" key="2">
    <source>
        <dbReference type="ARBA" id="ARBA00022737"/>
    </source>
</evidence>
<evidence type="ECO:0000256" key="1">
    <source>
        <dbReference type="ARBA" id="ARBA00022441"/>
    </source>
</evidence>
<dbReference type="PANTHER" id="PTHR24412:SF497">
    <property type="entry name" value="KELCH-LIKE PROTEIN 18"/>
    <property type="match status" value="1"/>
</dbReference>
<feature type="non-terminal residue" evidence="3">
    <location>
        <position position="284"/>
    </location>
</feature>
<protein>
    <submittedName>
        <fullName evidence="3">Uncharacterized protein</fullName>
    </submittedName>
</protein>
<gene>
    <name evidence="3" type="ORF">METZ01_LOCUS317074</name>
</gene>
<dbReference type="InterPro" id="IPR006652">
    <property type="entry name" value="Kelch_1"/>
</dbReference>
<name>A0A382NUA3_9ZZZZ</name>
<reference evidence="3" key="1">
    <citation type="submission" date="2018-05" db="EMBL/GenBank/DDBJ databases">
        <authorList>
            <person name="Lanie J.A."/>
            <person name="Ng W.-L."/>
            <person name="Kazmierczak K.M."/>
            <person name="Andrzejewski T.M."/>
            <person name="Davidsen T.M."/>
            <person name="Wayne K.J."/>
            <person name="Tettelin H."/>
            <person name="Glass J.I."/>
            <person name="Rusch D."/>
            <person name="Podicherti R."/>
            <person name="Tsui H.-C.T."/>
            <person name="Winkler M.E."/>
        </authorList>
    </citation>
    <scope>NUCLEOTIDE SEQUENCE</scope>
</reference>
<sequence>MKRALSIFAISLLFAVDAGTKAKDITDNSQGPQIGDQQRNELIYSVVKKKLNGIPGLREQARNALGFDPSLISTSISPKPSKDDPSHDISDLSWVPGNRDDRTLMIEFESVADMNYERYGMGYTTDGEYVYAISGGGIETRHSHGERYDPDTDSWEIFVEGLIPRRYTNAEYVNGKIFLLNGDTYTSNTYTDTVEIIDVVAGQEPVSYSATNPYPVEYAGSAVWNDKIYIFGGANADGFSARLYEFDPAELDGEPWTRLADMPEAQSSTSGRVVDGILYVIGGY</sequence>
<dbReference type="Gene3D" id="2.120.10.80">
    <property type="entry name" value="Kelch-type beta propeller"/>
    <property type="match status" value="1"/>
</dbReference>